<feature type="region of interest" description="Disordered" evidence="1">
    <location>
        <begin position="244"/>
        <end position="267"/>
    </location>
</feature>
<sequence length="267" mass="30625">MEPNNNSRPMNQKELTIFSNPSTMIEAETDEYSKAVFGRSISKRSINKGGLMNMFNQLWQNKACEKVEDYTDDPTGLEHISEENFQGISFWIHVYGIPFRKVNFEMGKEIANIMGRFLEYDSSTKRPFMRFRVELDVTKPLIKRLQKNCVSFLEELEKGFNPNLEYDDSLKAAPLPIPHLPFNNNLTDVEIAKHDNKAFSHIGFDKVRSGSEVSNTDNQNKRIKLVEIDKVPSSRYVENMQDCSKNIQQKKSDGGDSKKAANKGVKE</sequence>
<feature type="compositionally biased region" description="Basic and acidic residues" evidence="1">
    <location>
        <begin position="250"/>
        <end position="267"/>
    </location>
</feature>
<proteinExistence type="predicted"/>
<accession>A0A803QA09</accession>
<reference evidence="2" key="2">
    <citation type="submission" date="2021-03" db="UniProtKB">
        <authorList>
            <consortium name="EnsemblPlants"/>
        </authorList>
    </citation>
    <scope>IDENTIFICATION</scope>
</reference>
<evidence type="ECO:0000313" key="2">
    <source>
        <dbReference type="EnsemblPlants" id="cds.evm.model.08.1858"/>
    </source>
</evidence>
<evidence type="ECO:0000313" key="3">
    <source>
        <dbReference type="Proteomes" id="UP000596661"/>
    </source>
</evidence>
<dbReference type="EnsemblPlants" id="evm.model.08.1858">
    <property type="protein sequence ID" value="cds.evm.model.08.1858"/>
    <property type="gene ID" value="evm.TU.08.1858"/>
</dbReference>
<keyword evidence="3" id="KW-1185">Reference proteome</keyword>
<evidence type="ECO:0000256" key="1">
    <source>
        <dbReference type="SAM" id="MobiDB-lite"/>
    </source>
</evidence>
<dbReference type="InterPro" id="IPR040256">
    <property type="entry name" value="At4g02000-like"/>
</dbReference>
<dbReference type="Gramene" id="evm.model.08.1858">
    <property type="protein sequence ID" value="cds.evm.model.08.1858"/>
    <property type="gene ID" value="evm.TU.08.1858"/>
</dbReference>
<dbReference type="PANTHER" id="PTHR31286">
    <property type="entry name" value="GLYCINE-RICH CELL WALL STRUCTURAL PROTEIN 1.8-LIKE"/>
    <property type="match status" value="1"/>
</dbReference>
<organism evidence="2 3">
    <name type="scientific">Cannabis sativa</name>
    <name type="common">Hemp</name>
    <name type="synonym">Marijuana</name>
    <dbReference type="NCBI Taxonomy" id="3483"/>
    <lineage>
        <taxon>Eukaryota</taxon>
        <taxon>Viridiplantae</taxon>
        <taxon>Streptophyta</taxon>
        <taxon>Embryophyta</taxon>
        <taxon>Tracheophyta</taxon>
        <taxon>Spermatophyta</taxon>
        <taxon>Magnoliopsida</taxon>
        <taxon>eudicotyledons</taxon>
        <taxon>Gunneridae</taxon>
        <taxon>Pentapetalae</taxon>
        <taxon>rosids</taxon>
        <taxon>fabids</taxon>
        <taxon>Rosales</taxon>
        <taxon>Cannabaceae</taxon>
        <taxon>Cannabis</taxon>
    </lineage>
</organism>
<evidence type="ECO:0008006" key="4">
    <source>
        <dbReference type="Google" id="ProtNLM"/>
    </source>
</evidence>
<protein>
    <recommendedName>
        <fullName evidence="4">DUF4283 domain-containing protein</fullName>
    </recommendedName>
</protein>
<dbReference type="PANTHER" id="PTHR31286:SF167">
    <property type="entry name" value="OS09G0268800 PROTEIN"/>
    <property type="match status" value="1"/>
</dbReference>
<dbReference type="EMBL" id="UZAU01000717">
    <property type="status" value="NOT_ANNOTATED_CDS"/>
    <property type="molecule type" value="Genomic_DNA"/>
</dbReference>
<name>A0A803QA09_CANSA</name>
<reference evidence="2" key="1">
    <citation type="submission" date="2018-11" db="EMBL/GenBank/DDBJ databases">
        <authorList>
            <person name="Grassa J C."/>
        </authorList>
    </citation>
    <scope>NUCLEOTIDE SEQUENCE [LARGE SCALE GENOMIC DNA]</scope>
</reference>
<dbReference type="Proteomes" id="UP000596661">
    <property type="component" value="Chromosome 8"/>
</dbReference>
<dbReference type="AlphaFoldDB" id="A0A803QA09"/>